<dbReference type="EMBL" id="CAJVQB010014626">
    <property type="protein sequence ID" value="CAG8769653.1"/>
    <property type="molecule type" value="Genomic_DNA"/>
</dbReference>
<feature type="non-terminal residue" evidence="1">
    <location>
        <position position="232"/>
    </location>
</feature>
<comment type="caution">
    <text evidence="1">The sequence shown here is derived from an EMBL/GenBank/DDBJ whole genome shotgun (WGS) entry which is preliminary data.</text>
</comment>
<protein>
    <submittedName>
        <fullName evidence="1">1851_t:CDS:1</fullName>
    </submittedName>
</protein>
<sequence>MNNTINTIEDMNLLSNESDFNTNLLNNEPKIVPVENNESEIGLVENDESEIDLVENDESEIGLVENDFEHNDKNTDESGGCSSDKDISLIEPPELYARKLFPSWTVVNRSIKAFAYHNGFSVRKYCSEKLNGKCIRHTYLCQYSSVYKPVKDKNPEKQWNKSSAWHENHTLDPINCQFAPQFQHLTQKILKNIKFYTQEGYLGATDQHRLLKALYPHHTLHKKDLYNAIQQF</sequence>
<accession>A0ABN7VGA8</accession>
<evidence type="ECO:0000313" key="2">
    <source>
        <dbReference type="Proteomes" id="UP000789901"/>
    </source>
</evidence>
<gene>
    <name evidence="1" type="ORF">GMARGA_LOCUS18378</name>
</gene>
<reference evidence="1 2" key="1">
    <citation type="submission" date="2021-06" db="EMBL/GenBank/DDBJ databases">
        <authorList>
            <person name="Kallberg Y."/>
            <person name="Tangrot J."/>
            <person name="Rosling A."/>
        </authorList>
    </citation>
    <scope>NUCLEOTIDE SEQUENCE [LARGE SCALE GENOMIC DNA]</scope>
    <source>
        <strain evidence="1 2">120-4 pot B 10/14</strain>
    </source>
</reference>
<keyword evidence="2" id="KW-1185">Reference proteome</keyword>
<dbReference type="Proteomes" id="UP000789901">
    <property type="component" value="Unassembled WGS sequence"/>
</dbReference>
<name>A0ABN7VGA8_GIGMA</name>
<organism evidence="1 2">
    <name type="scientific">Gigaspora margarita</name>
    <dbReference type="NCBI Taxonomy" id="4874"/>
    <lineage>
        <taxon>Eukaryota</taxon>
        <taxon>Fungi</taxon>
        <taxon>Fungi incertae sedis</taxon>
        <taxon>Mucoromycota</taxon>
        <taxon>Glomeromycotina</taxon>
        <taxon>Glomeromycetes</taxon>
        <taxon>Diversisporales</taxon>
        <taxon>Gigasporaceae</taxon>
        <taxon>Gigaspora</taxon>
    </lineage>
</organism>
<evidence type="ECO:0000313" key="1">
    <source>
        <dbReference type="EMBL" id="CAG8769653.1"/>
    </source>
</evidence>
<proteinExistence type="predicted"/>